<dbReference type="CDD" id="cd01189">
    <property type="entry name" value="INT_ICEBs1_C_like"/>
    <property type="match status" value="1"/>
</dbReference>
<dbReference type="Proteomes" id="UP000437736">
    <property type="component" value="Unassembled WGS sequence"/>
</dbReference>
<organism evidence="8 9">
    <name type="scientific">Acidiferrimicrobium australe</name>
    <dbReference type="NCBI Taxonomy" id="2664430"/>
    <lineage>
        <taxon>Bacteria</taxon>
        <taxon>Bacillati</taxon>
        <taxon>Actinomycetota</taxon>
        <taxon>Acidimicrobiia</taxon>
        <taxon>Acidimicrobiales</taxon>
        <taxon>Acidimicrobiaceae</taxon>
        <taxon>Acidiferrimicrobium</taxon>
    </lineage>
</organism>
<keyword evidence="3" id="KW-0233">DNA recombination</keyword>
<evidence type="ECO:0000256" key="3">
    <source>
        <dbReference type="ARBA" id="ARBA00023172"/>
    </source>
</evidence>
<dbReference type="Pfam" id="PF14659">
    <property type="entry name" value="Phage_int_SAM_3"/>
    <property type="match status" value="1"/>
</dbReference>
<dbReference type="PANTHER" id="PTHR30349:SF91">
    <property type="entry name" value="INTA PROTEIN"/>
    <property type="match status" value="1"/>
</dbReference>
<reference evidence="8 9" key="1">
    <citation type="submission" date="2019-11" db="EMBL/GenBank/DDBJ databases">
        <title>Acidiferrimicrobium australis gen. nov., sp. nov., an acidophilic and obligately heterotrophic, member of the Actinobacteria that catalyses dissimilatory oxido- reduction of iron isolated from metal-rich acidic water in Chile.</title>
        <authorList>
            <person name="Gonzalez D."/>
            <person name="Huber K."/>
            <person name="Hedrich S."/>
            <person name="Rojas-Villalobos C."/>
            <person name="Quatrini R."/>
            <person name="Dinamarca M.A."/>
            <person name="Schwarz A."/>
            <person name="Canales C."/>
            <person name="Nancucheo I."/>
        </authorList>
    </citation>
    <scope>NUCLEOTIDE SEQUENCE [LARGE SCALE GENOMIC DNA]</scope>
    <source>
        <strain evidence="8 9">USS-CCA1</strain>
    </source>
</reference>
<evidence type="ECO:0000313" key="8">
    <source>
        <dbReference type="EMBL" id="MST32117.1"/>
    </source>
</evidence>
<dbReference type="InterPro" id="IPR002104">
    <property type="entry name" value="Integrase_catalytic"/>
</dbReference>
<feature type="domain" description="Core-binding (CB)" evidence="7">
    <location>
        <begin position="66"/>
        <end position="149"/>
    </location>
</feature>
<evidence type="ECO:0000256" key="2">
    <source>
        <dbReference type="ARBA" id="ARBA00023125"/>
    </source>
</evidence>
<dbReference type="PANTHER" id="PTHR30349">
    <property type="entry name" value="PHAGE INTEGRASE-RELATED"/>
    <property type="match status" value="1"/>
</dbReference>
<keyword evidence="9" id="KW-1185">Reference proteome</keyword>
<dbReference type="InterPro" id="IPR013762">
    <property type="entry name" value="Integrase-like_cat_sf"/>
</dbReference>
<gene>
    <name evidence="8" type="ORF">GHK86_05175</name>
</gene>
<evidence type="ECO:0000256" key="5">
    <source>
        <dbReference type="SAM" id="MobiDB-lite"/>
    </source>
</evidence>
<dbReference type="SUPFAM" id="SSF56349">
    <property type="entry name" value="DNA breaking-rejoining enzymes"/>
    <property type="match status" value="1"/>
</dbReference>
<dbReference type="Gene3D" id="1.10.443.10">
    <property type="entry name" value="Intergrase catalytic core"/>
    <property type="match status" value="1"/>
</dbReference>
<dbReference type="Pfam" id="PF00589">
    <property type="entry name" value="Phage_integrase"/>
    <property type="match status" value="1"/>
</dbReference>
<evidence type="ECO:0000256" key="1">
    <source>
        <dbReference type="ARBA" id="ARBA00022908"/>
    </source>
</evidence>
<comment type="caution">
    <text evidence="8">The sequence shown here is derived from an EMBL/GenBank/DDBJ whole genome shotgun (WGS) entry which is preliminary data.</text>
</comment>
<proteinExistence type="predicted"/>
<dbReference type="InterPro" id="IPR004107">
    <property type="entry name" value="Integrase_SAM-like_N"/>
</dbReference>
<feature type="domain" description="Tyr recombinase" evidence="6">
    <location>
        <begin position="170"/>
        <end position="371"/>
    </location>
</feature>
<protein>
    <submittedName>
        <fullName evidence="8">Tyrosine-type recombinase/integrase</fullName>
    </submittedName>
</protein>
<dbReference type="Gene3D" id="1.10.150.130">
    <property type="match status" value="1"/>
</dbReference>
<sequence length="415" mass="45427">MSGSIRKRGEGSWQVRVSTGARDPASGRYLYAERHVRGTKRDAQRALDALSVEVARGGHRQQAKRRTVSDLLEAWMAHLEAQGRAPTTMHRYRTAIRANINPHLGRYDIARLGPAELDAFYAKLLKSGLKPLSVRKSHAVLSAAYSQAVRWGWVERNPVLRATPPPSRGKEIRPPTMTELGRLLQECNKAHPDLAALLHVAATTGARRGELCGLRWGDVDLERGTLTISRSISDAGSEVDVKDTKTHQARRLALDATTLDILRLHRERVEERAMLAGATLGPGSYVWSQAIDASVAYRPDRVTGAFRTLRDRLDLPHVTFHGLRHFTATTLASQGVPVRTIAGRLGHANPGITLRTYAHYLDVADQEAADAIGLAVGALYPASANRPSASSSALRGTTTRRPRRTDGSSPRATRS</sequence>
<evidence type="ECO:0000256" key="4">
    <source>
        <dbReference type="PROSITE-ProRule" id="PRU01248"/>
    </source>
</evidence>
<keyword evidence="1" id="KW-0229">DNA integration</keyword>
<dbReference type="PROSITE" id="PS51898">
    <property type="entry name" value="TYR_RECOMBINASE"/>
    <property type="match status" value="1"/>
</dbReference>
<keyword evidence="2 4" id="KW-0238">DNA-binding</keyword>
<evidence type="ECO:0000259" key="6">
    <source>
        <dbReference type="PROSITE" id="PS51898"/>
    </source>
</evidence>
<feature type="region of interest" description="Disordered" evidence="5">
    <location>
        <begin position="383"/>
        <end position="415"/>
    </location>
</feature>
<dbReference type="InterPro" id="IPR050090">
    <property type="entry name" value="Tyrosine_recombinase_XerCD"/>
</dbReference>
<dbReference type="PROSITE" id="PS51900">
    <property type="entry name" value="CB"/>
    <property type="match status" value="1"/>
</dbReference>
<dbReference type="InterPro" id="IPR010998">
    <property type="entry name" value="Integrase_recombinase_N"/>
</dbReference>
<dbReference type="EMBL" id="WJHE01000217">
    <property type="protein sequence ID" value="MST32117.1"/>
    <property type="molecule type" value="Genomic_DNA"/>
</dbReference>
<dbReference type="InterPro" id="IPR011010">
    <property type="entry name" value="DNA_brk_join_enz"/>
</dbReference>
<name>A0ABW9QQM2_9ACTN</name>
<dbReference type="InterPro" id="IPR044068">
    <property type="entry name" value="CB"/>
</dbReference>
<accession>A0ABW9QQM2</accession>
<evidence type="ECO:0000313" key="9">
    <source>
        <dbReference type="Proteomes" id="UP000437736"/>
    </source>
</evidence>
<evidence type="ECO:0000259" key="7">
    <source>
        <dbReference type="PROSITE" id="PS51900"/>
    </source>
</evidence>
<feature type="compositionally biased region" description="Low complexity" evidence="5">
    <location>
        <begin position="383"/>
        <end position="397"/>
    </location>
</feature>